<dbReference type="InterPro" id="IPR051531">
    <property type="entry name" value="N-acetyltransferase"/>
</dbReference>
<dbReference type="EMBL" id="CP017962">
    <property type="protein sequence ID" value="APC47160.1"/>
    <property type="molecule type" value="Genomic_DNA"/>
</dbReference>
<dbReference type="PANTHER" id="PTHR43792:SF1">
    <property type="entry name" value="N-ACETYLTRANSFERASE DOMAIN-CONTAINING PROTEIN"/>
    <property type="match status" value="1"/>
</dbReference>
<feature type="domain" description="N-acetyltransferase" evidence="1">
    <location>
        <begin position="9"/>
        <end position="176"/>
    </location>
</feature>
<protein>
    <submittedName>
        <fullName evidence="2">GNAT family N-acetyltransferase</fullName>
    </submittedName>
</protein>
<dbReference type="PROSITE" id="PS51186">
    <property type="entry name" value="GNAT"/>
    <property type="match status" value="1"/>
</dbReference>
<dbReference type="Gene3D" id="3.40.630.30">
    <property type="match status" value="1"/>
</dbReference>
<sequence length="177" mass="20645">MIYFETSRLRLRDWEASDLEPFRQMNADERVMKYFPAPLSREETNLFYQLILSKFHECGFGLYAVERKENNEFIGFTGFHRATFEADFTPCIEIGWRLKREAWGKGYATEGAAACLRYGFTELGFRDIYSFTADINTLSKNVMAKIGMDFVETFNHPKVDKNSPLYKHVLYHISGGE</sequence>
<dbReference type="KEGG" id="vhl:BME96_02740"/>
<dbReference type="SUPFAM" id="SSF55729">
    <property type="entry name" value="Acyl-CoA N-acyltransferases (Nat)"/>
    <property type="match status" value="1"/>
</dbReference>
<dbReference type="InterPro" id="IPR016181">
    <property type="entry name" value="Acyl_CoA_acyltransferase"/>
</dbReference>
<dbReference type="Proteomes" id="UP000182945">
    <property type="component" value="Chromosome"/>
</dbReference>
<dbReference type="PANTHER" id="PTHR43792">
    <property type="entry name" value="GNAT FAMILY, PUTATIVE (AFU_ORTHOLOGUE AFUA_3G00765)-RELATED-RELATED"/>
    <property type="match status" value="1"/>
</dbReference>
<dbReference type="Pfam" id="PF13302">
    <property type="entry name" value="Acetyltransf_3"/>
    <property type="match status" value="1"/>
</dbReference>
<organism evidence="2 3">
    <name type="scientific">Virgibacillus halodenitrificans</name>
    <name type="common">Bacillus halodenitrificans</name>
    <dbReference type="NCBI Taxonomy" id="1482"/>
    <lineage>
        <taxon>Bacteria</taxon>
        <taxon>Bacillati</taxon>
        <taxon>Bacillota</taxon>
        <taxon>Bacilli</taxon>
        <taxon>Bacillales</taxon>
        <taxon>Bacillaceae</taxon>
        <taxon>Virgibacillus</taxon>
    </lineage>
</organism>
<evidence type="ECO:0000259" key="1">
    <source>
        <dbReference type="PROSITE" id="PS51186"/>
    </source>
</evidence>
<dbReference type="GO" id="GO:0016747">
    <property type="term" value="F:acyltransferase activity, transferring groups other than amino-acyl groups"/>
    <property type="evidence" value="ECO:0007669"/>
    <property type="project" value="InterPro"/>
</dbReference>
<accession>A0AAC9IY41</accession>
<dbReference type="RefSeq" id="WP_071648212.1">
    <property type="nucleotide sequence ID" value="NZ_CP017962.1"/>
</dbReference>
<dbReference type="InterPro" id="IPR000182">
    <property type="entry name" value="GNAT_dom"/>
</dbReference>
<evidence type="ECO:0000313" key="2">
    <source>
        <dbReference type="EMBL" id="APC47160.1"/>
    </source>
</evidence>
<evidence type="ECO:0000313" key="3">
    <source>
        <dbReference type="Proteomes" id="UP000182945"/>
    </source>
</evidence>
<name>A0AAC9IY41_VIRHA</name>
<dbReference type="GeneID" id="71513299"/>
<gene>
    <name evidence="2" type="ORF">BME96_02740</name>
</gene>
<reference evidence="2 3" key="1">
    <citation type="submission" date="2016-11" db="EMBL/GenBank/DDBJ databases">
        <title>Complete genome sequencing of Virgibacillus halodenitrificans PDB-F2.</title>
        <authorList>
            <person name="Sun Z."/>
            <person name="Zhou Y."/>
            <person name="Li H."/>
        </authorList>
    </citation>
    <scope>NUCLEOTIDE SEQUENCE [LARGE SCALE GENOMIC DNA]</scope>
    <source>
        <strain evidence="2 3">PDB-F2</strain>
    </source>
</reference>
<proteinExistence type="predicted"/>
<dbReference type="AlphaFoldDB" id="A0AAC9IY41"/>